<dbReference type="Gene3D" id="3.30.565.10">
    <property type="entry name" value="Histidine kinase-like ATPase, C-terminal domain"/>
    <property type="match status" value="1"/>
</dbReference>
<evidence type="ECO:0000313" key="12">
    <source>
        <dbReference type="EMBL" id="TWJ10704.1"/>
    </source>
</evidence>
<keyword evidence="4" id="KW-0808">Transferase</keyword>
<gene>
    <name evidence="12" type="ORF">LX16_4125</name>
</gene>
<dbReference type="GO" id="GO:0005524">
    <property type="term" value="F:ATP binding"/>
    <property type="evidence" value="ECO:0007669"/>
    <property type="project" value="UniProtKB-KW"/>
</dbReference>
<organism evidence="12 13">
    <name type="scientific">Stackebrandtia albiflava</name>
    <dbReference type="NCBI Taxonomy" id="406432"/>
    <lineage>
        <taxon>Bacteria</taxon>
        <taxon>Bacillati</taxon>
        <taxon>Actinomycetota</taxon>
        <taxon>Actinomycetes</taxon>
        <taxon>Glycomycetales</taxon>
        <taxon>Glycomycetaceae</taxon>
        <taxon>Stackebrandtia</taxon>
    </lineage>
</organism>
<dbReference type="Gene3D" id="1.20.5.1930">
    <property type="match status" value="1"/>
</dbReference>
<evidence type="ECO:0000256" key="2">
    <source>
        <dbReference type="ARBA" id="ARBA00012438"/>
    </source>
</evidence>
<dbReference type="SUPFAM" id="SSF55874">
    <property type="entry name" value="ATPase domain of HSP90 chaperone/DNA topoisomerase II/histidine kinase"/>
    <property type="match status" value="1"/>
</dbReference>
<keyword evidence="13" id="KW-1185">Reference proteome</keyword>
<evidence type="ECO:0000256" key="7">
    <source>
        <dbReference type="ARBA" id="ARBA00022840"/>
    </source>
</evidence>
<feature type="domain" description="Signal transduction histidine kinase subgroup 3 dimerisation and phosphoacceptor" evidence="11">
    <location>
        <begin position="148"/>
        <end position="211"/>
    </location>
</feature>
<keyword evidence="8" id="KW-0902">Two-component regulatory system</keyword>
<dbReference type="InterPro" id="IPR003594">
    <property type="entry name" value="HATPase_dom"/>
</dbReference>
<evidence type="ECO:0000256" key="1">
    <source>
        <dbReference type="ARBA" id="ARBA00000085"/>
    </source>
</evidence>
<dbReference type="PANTHER" id="PTHR24421">
    <property type="entry name" value="NITRATE/NITRITE SENSOR PROTEIN NARX-RELATED"/>
    <property type="match status" value="1"/>
</dbReference>
<feature type="domain" description="Histidine kinase/HSP90-like ATPase" evidence="10">
    <location>
        <begin position="252"/>
        <end position="338"/>
    </location>
</feature>
<dbReference type="Proteomes" id="UP000321617">
    <property type="component" value="Unassembled WGS sequence"/>
</dbReference>
<dbReference type="InterPro" id="IPR011712">
    <property type="entry name" value="Sig_transdc_His_kin_sub3_dim/P"/>
</dbReference>
<dbReference type="InterPro" id="IPR036890">
    <property type="entry name" value="HATPase_C_sf"/>
</dbReference>
<keyword evidence="3" id="KW-0597">Phosphoprotein</keyword>
<feature type="transmembrane region" description="Helical" evidence="9">
    <location>
        <begin position="96"/>
        <end position="113"/>
    </location>
</feature>
<evidence type="ECO:0000256" key="4">
    <source>
        <dbReference type="ARBA" id="ARBA00022679"/>
    </source>
</evidence>
<feature type="transmembrane region" description="Helical" evidence="9">
    <location>
        <begin position="47"/>
        <end position="65"/>
    </location>
</feature>
<dbReference type="CDD" id="cd16917">
    <property type="entry name" value="HATPase_UhpB-NarQ-NarX-like"/>
    <property type="match status" value="1"/>
</dbReference>
<dbReference type="EMBL" id="VLLL01000007">
    <property type="protein sequence ID" value="TWJ10704.1"/>
    <property type="molecule type" value="Genomic_DNA"/>
</dbReference>
<sequence length="341" mass="36072">MNPVSGAAANWRRHRPRNTLVPVRNGLLLLVIAAAALANGIDTDGLPMWRQLLYAGIAVAAYLHGRRLPTRLHLAVWAVAAAVAAAVAVWDWSEGTAVAGGATLFALLPWLAGRYRHQQARLVEAGRAEIDRLETEQRFIAEQARLRERNRIAADMHDSLGHELALIALRAGALELSPELPPPARTAAAELRAAAVTATDRLRGTIGLLRDGPTPRTPADETVTALVERAAAAGMDVTLRRSDPPGGELTSRAVHRIVQESLTNAARHAPGSRIIVDVTRDADRTEVTVHNTPGDAPATRTSGGTGLAGLTERVHLLGGSLRYGPAPDGFTVAASLPAVTA</sequence>
<keyword evidence="7" id="KW-0067">ATP-binding</keyword>
<comment type="catalytic activity">
    <reaction evidence="1">
        <text>ATP + protein L-histidine = ADP + protein N-phospho-L-histidine.</text>
        <dbReference type="EC" id="2.7.13.3"/>
    </reaction>
</comment>
<evidence type="ECO:0000259" key="10">
    <source>
        <dbReference type="Pfam" id="PF02518"/>
    </source>
</evidence>
<feature type="transmembrane region" description="Helical" evidence="9">
    <location>
        <begin position="72"/>
        <end position="90"/>
    </location>
</feature>
<keyword evidence="9" id="KW-1133">Transmembrane helix</keyword>
<accession>A0A562UYI7</accession>
<dbReference type="EC" id="2.7.13.3" evidence="2"/>
<dbReference type="InterPro" id="IPR050482">
    <property type="entry name" value="Sensor_HK_TwoCompSys"/>
</dbReference>
<comment type="caution">
    <text evidence="12">The sequence shown here is derived from an EMBL/GenBank/DDBJ whole genome shotgun (WGS) entry which is preliminary data.</text>
</comment>
<evidence type="ECO:0000256" key="8">
    <source>
        <dbReference type="ARBA" id="ARBA00023012"/>
    </source>
</evidence>
<keyword evidence="6 12" id="KW-0418">Kinase</keyword>
<dbReference type="GO" id="GO:0046983">
    <property type="term" value="F:protein dimerization activity"/>
    <property type="evidence" value="ECO:0007669"/>
    <property type="project" value="InterPro"/>
</dbReference>
<evidence type="ECO:0000259" key="11">
    <source>
        <dbReference type="Pfam" id="PF07730"/>
    </source>
</evidence>
<keyword evidence="5" id="KW-0547">Nucleotide-binding</keyword>
<dbReference type="Pfam" id="PF02518">
    <property type="entry name" value="HATPase_c"/>
    <property type="match status" value="1"/>
</dbReference>
<evidence type="ECO:0000256" key="9">
    <source>
        <dbReference type="SAM" id="Phobius"/>
    </source>
</evidence>
<evidence type="ECO:0000256" key="3">
    <source>
        <dbReference type="ARBA" id="ARBA00022553"/>
    </source>
</evidence>
<evidence type="ECO:0000313" key="13">
    <source>
        <dbReference type="Proteomes" id="UP000321617"/>
    </source>
</evidence>
<reference evidence="12 13" key="1">
    <citation type="journal article" date="2013" name="Stand. Genomic Sci.">
        <title>Genomic Encyclopedia of Type Strains, Phase I: The one thousand microbial genomes (KMG-I) project.</title>
        <authorList>
            <person name="Kyrpides N.C."/>
            <person name="Woyke T."/>
            <person name="Eisen J.A."/>
            <person name="Garrity G."/>
            <person name="Lilburn T.G."/>
            <person name="Beck B.J."/>
            <person name="Whitman W.B."/>
            <person name="Hugenholtz P."/>
            <person name="Klenk H.P."/>
        </authorList>
    </citation>
    <scope>NUCLEOTIDE SEQUENCE [LARGE SCALE GENOMIC DNA]</scope>
    <source>
        <strain evidence="12 13">DSM 45044</strain>
    </source>
</reference>
<protein>
    <recommendedName>
        <fullName evidence="2">histidine kinase</fullName>
        <ecNumber evidence="2">2.7.13.3</ecNumber>
    </recommendedName>
</protein>
<dbReference type="GO" id="GO:0000155">
    <property type="term" value="F:phosphorelay sensor kinase activity"/>
    <property type="evidence" value="ECO:0007669"/>
    <property type="project" value="InterPro"/>
</dbReference>
<dbReference type="AlphaFoldDB" id="A0A562UYI7"/>
<name>A0A562UYI7_9ACTN</name>
<keyword evidence="9" id="KW-0812">Transmembrane</keyword>
<feature type="transmembrane region" description="Helical" evidence="9">
    <location>
        <begin position="21"/>
        <end position="41"/>
    </location>
</feature>
<evidence type="ECO:0000256" key="5">
    <source>
        <dbReference type="ARBA" id="ARBA00022741"/>
    </source>
</evidence>
<dbReference type="GO" id="GO:0016020">
    <property type="term" value="C:membrane"/>
    <property type="evidence" value="ECO:0007669"/>
    <property type="project" value="InterPro"/>
</dbReference>
<proteinExistence type="predicted"/>
<dbReference type="PANTHER" id="PTHR24421:SF10">
    <property type="entry name" value="NITRATE_NITRITE SENSOR PROTEIN NARQ"/>
    <property type="match status" value="1"/>
</dbReference>
<keyword evidence="9" id="KW-0472">Membrane</keyword>
<dbReference type="Pfam" id="PF07730">
    <property type="entry name" value="HisKA_3"/>
    <property type="match status" value="1"/>
</dbReference>
<evidence type="ECO:0000256" key="6">
    <source>
        <dbReference type="ARBA" id="ARBA00022777"/>
    </source>
</evidence>